<protein>
    <submittedName>
        <fullName evidence="1">Uncharacterized protein</fullName>
    </submittedName>
</protein>
<sequence length="105" mass="11729">MKKSKLVIVSLLFVVASSFMLLDVQSHTPSNVTLSYDYGTQTLEVTVSHSVSDPNTHYIEQIQIWKNDVSHTIKTYTSQSSASQHVDSFNIDAAHGRCSKSYCNM</sequence>
<comment type="caution">
    <text evidence="1">The sequence shown here is derived from an EMBL/GenBank/DDBJ whole genome shotgun (WGS) entry which is preliminary data.</text>
</comment>
<dbReference type="EMBL" id="BARU01038045">
    <property type="protein sequence ID" value="GAH80298.1"/>
    <property type="molecule type" value="Genomic_DNA"/>
</dbReference>
<name>X1KE12_9ZZZZ</name>
<dbReference type="AlphaFoldDB" id="X1KE12"/>
<gene>
    <name evidence="1" type="ORF">S03H2_59185</name>
</gene>
<reference evidence="1" key="1">
    <citation type="journal article" date="2014" name="Front. Microbiol.">
        <title>High frequency of phylogenetically diverse reductive dehalogenase-homologous genes in deep subseafloor sedimentary metagenomes.</title>
        <authorList>
            <person name="Kawai M."/>
            <person name="Futagami T."/>
            <person name="Toyoda A."/>
            <person name="Takaki Y."/>
            <person name="Nishi S."/>
            <person name="Hori S."/>
            <person name="Arai W."/>
            <person name="Tsubouchi T."/>
            <person name="Morono Y."/>
            <person name="Uchiyama I."/>
            <person name="Ito T."/>
            <person name="Fujiyama A."/>
            <person name="Inagaki F."/>
            <person name="Takami H."/>
        </authorList>
    </citation>
    <scope>NUCLEOTIDE SEQUENCE</scope>
    <source>
        <strain evidence="1">Expedition CK06-06</strain>
    </source>
</reference>
<evidence type="ECO:0000313" key="1">
    <source>
        <dbReference type="EMBL" id="GAH80298.1"/>
    </source>
</evidence>
<accession>X1KE12</accession>
<organism evidence="1">
    <name type="scientific">marine sediment metagenome</name>
    <dbReference type="NCBI Taxonomy" id="412755"/>
    <lineage>
        <taxon>unclassified sequences</taxon>
        <taxon>metagenomes</taxon>
        <taxon>ecological metagenomes</taxon>
    </lineage>
</organism>
<proteinExistence type="predicted"/>